<evidence type="ECO:0000313" key="4">
    <source>
        <dbReference type="Proteomes" id="UP001501126"/>
    </source>
</evidence>
<dbReference type="Proteomes" id="UP001501126">
    <property type="component" value="Unassembled WGS sequence"/>
</dbReference>
<dbReference type="Pfam" id="PF25583">
    <property type="entry name" value="WCX"/>
    <property type="match status" value="1"/>
</dbReference>
<dbReference type="InterPro" id="IPR026881">
    <property type="entry name" value="WYL_dom"/>
</dbReference>
<dbReference type="InterPro" id="IPR057727">
    <property type="entry name" value="WCX_dom"/>
</dbReference>
<dbReference type="Pfam" id="PF13280">
    <property type="entry name" value="WYL"/>
    <property type="match status" value="1"/>
</dbReference>
<proteinExistence type="predicted"/>
<evidence type="ECO:0000259" key="1">
    <source>
        <dbReference type="Pfam" id="PF13280"/>
    </source>
</evidence>
<dbReference type="PANTHER" id="PTHR34580">
    <property type="match status" value="1"/>
</dbReference>
<gene>
    <name evidence="3" type="ORF">GCM10009118_31510</name>
</gene>
<feature type="domain" description="WYL" evidence="1">
    <location>
        <begin position="158"/>
        <end position="225"/>
    </location>
</feature>
<evidence type="ECO:0000259" key="2">
    <source>
        <dbReference type="Pfam" id="PF25583"/>
    </source>
</evidence>
<reference evidence="3 4" key="1">
    <citation type="journal article" date="2019" name="Int. J. Syst. Evol. Microbiol.">
        <title>The Global Catalogue of Microorganisms (GCM) 10K type strain sequencing project: providing services to taxonomists for standard genome sequencing and annotation.</title>
        <authorList>
            <consortium name="The Broad Institute Genomics Platform"/>
            <consortium name="The Broad Institute Genome Sequencing Center for Infectious Disease"/>
            <person name="Wu L."/>
            <person name="Ma J."/>
        </authorList>
    </citation>
    <scope>NUCLEOTIDE SEQUENCE [LARGE SCALE GENOMIC DNA]</scope>
    <source>
        <strain evidence="3 4">JCM 16083</strain>
    </source>
</reference>
<sequence>MPHVKNALLRYRVIDRAIRNSNNPYPSKRKLRELCEETLFGSSSGANICDSTIEKDLFAMRMEYDAPIYYSKKERGYYYEDPDFSIDDTPLTQDDVNALKFAAGTIAQFRNMDFFKEYGFALERMIDRIDVKRHKKSFRPDTEMIQFETGYGKTGQEYINPLLQAIEGGKEVWFDYTSFANGEMKRRKVTPLLLKEYRNRWYLISYDLVKDRISTFGLDRMSNIDPSEGKATLPVNFNPDLYFKHSLGITVTGDQPVEVLFKADNIAAKYIASQMLHPSQLTVKNGNKRTTFSLHVLITEELIRTLLSYGSEIEVIEPPELRTEMMNRIQAMSSRYKMM</sequence>
<dbReference type="EMBL" id="BAAAFH010000022">
    <property type="protein sequence ID" value="GAA0876741.1"/>
    <property type="molecule type" value="Genomic_DNA"/>
</dbReference>
<dbReference type="RefSeq" id="WP_343790212.1">
    <property type="nucleotide sequence ID" value="NZ_BAAAFH010000022.1"/>
</dbReference>
<protein>
    <submittedName>
        <fullName evidence="3">WYL domain-containing protein</fullName>
    </submittedName>
</protein>
<dbReference type="PANTHER" id="PTHR34580:SF9">
    <property type="entry name" value="SLL5097 PROTEIN"/>
    <property type="match status" value="1"/>
</dbReference>
<keyword evidence="4" id="KW-1185">Reference proteome</keyword>
<dbReference type="PROSITE" id="PS52050">
    <property type="entry name" value="WYL"/>
    <property type="match status" value="1"/>
</dbReference>
<dbReference type="InterPro" id="IPR051534">
    <property type="entry name" value="CBASS_pafABC_assoc_protein"/>
</dbReference>
<name>A0ABN1MTR0_9FLAO</name>
<feature type="domain" description="WCX" evidence="2">
    <location>
        <begin position="256"/>
        <end position="332"/>
    </location>
</feature>
<organism evidence="3 4">
    <name type="scientific">Wandonia haliotis</name>
    <dbReference type="NCBI Taxonomy" id="574963"/>
    <lineage>
        <taxon>Bacteria</taxon>
        <taxon>Pseudomonadati</taxon>
        <taxon>Bacteroidota</taxon>
        <taxon>Flavobacteriia</taxon>
        <taxon>Flavobacteriales</taxon>
        <taxon>Crocinitomicaceae</taxon>
        <taxon>Wandonia</taxon>
    </lineage>
</organism>
<accession>A0ABN1MTR0</accession>
<evidence type="ECO:0000313" key="3">
    <source>
        <dbReference type="EMBL" id="GAA0876741.1"/>
    </source>
</evidence>
<comment type="caution">
    <text evidence="3">The sequence shown here is derived from an EMBL/GenBank/DDBJ whole genome shotgun (WGS) entry which is preliminary data.</text>
</comment>